<protein>
    <recommendedName>
        <fullName evidence="4">F-box domain-containing protein</fullName>
    </recommendedName>
</protein>
<dbReference type="SUPFAM" id="SSF52047">
    <property type="entry name" value="RNI-like"/>
    <property type="match status" value="1"/>
</dbReference>
<keyword evidence="3" id="KW-1185">Reference proteome</keyword>
<reference evidence="2 3" key="1">
    <citation type="submission" date="2020-01" db="EMBL/GenBank/DDBJ databases">
        <authorList>
            <person name="Gupta K D."/>
        </authorList>
    </citation>
    <scope>NUCLEOTIDE SEQUENCE [LARGE SCALE GENOMIC DNA]</scope>
</reference>
<dbReference type="EMBL" id="CACVBS010000054">
    <property type="protein sequence ID" value="CAA7266360.1"/>
    <property type="molecule type" value="Genomic_DNA"/>
</dbReference>
<dbReference type="SUPFAM" id="SSF81383">
    <property type="entry name" value="F-box domain"/>
    <property type="match status" value="1"/>
</dbReference>
<accession>A0A8S0WDX5</accession>
<dbReference type="Proteomes" id="UP000467700">
    <property type="component" value="Unassembled WGS sequence"/>
</dbReference>
<organism evidence="2 3">
    <name type="scientific">Cyclocybe aegerita</name>
    <name type="common">Black poplar mushroom</name>
    <name type="synonym">Agrocybe aegerita</name>
    <dbReference type="NCBI Taxonomy" id="1973307"/>
    <lineage>
        <taxon>Eukaryota</taxon>
        <taxon>Fungi</taxon>
        <taxon>Dikarya</taxon>
        <taxon>Basidiomycota</taxon>
        <taxon>Agaricomycotina</taxon>
        <taxon>Agaricomycetes</taxon>
        <taxon>Agaricomycetidae</taxon>
        <taxon>Agaricales</taxon>
        <taxon>Agaricineae</taxon>
        <taxon>Bolbitiaceae</taxon>
        <taxon>Cyclocybe</taxon>
    </lineage>
</organism>
<dbReference type="Gene3D" id="3.80.10.10">
    <property type="entry name" value="Ribonuclease Inhibitor"/>
    <property type="match status" value="1"/>
</dbReference>
<name>A0A8S0WDX5_CYCAE</name>
<evidence type="ECO:0000313" key="2">
    <source>
        <dbReference type="EMBL" id="CAA7266360.1"/>
    </source>
</evidence>
<evidence type="ECO:0008006" key="4">
    <source>
        <dbReference type="Google" id="ProtNLM"/>
    </source>
</evidence>
<dbReference type="InterPro" id="IPR036047">
    <property type="entry name" value="F-box-like_dom_sf"/>
</dbReference>
<sequence length="478" mass="55441">MTALKETPQRKASPGGVYRDKPCELEMQDHHMCAGGWEPQSSQPRRSKVFSFNYHLRRASAVCRQWRDIIRTLPEYWSRVVIFLDLDEPLEDIEARIARSKDLPLDIRVTRSNWDDVSDGTGENEKGSQIEQEQARSRQIMKILAPLVPRYRTFVFDAKYSSSLPFISQYFRGTALHLQIPTIKPEDEFTFPRLTTVVLDGCTFMDACRVPSWTRQVKDLYLDTLSISLLSVPDSHDDEYDMYKFADYLAKIGYIRHLSLAHIEIAYDPGTEDEGYHQYKVDNLTIENQDQPWLEEFNLITFGSSLCYYHLADSSIAYESMTMAHHLRLERITDFGYAFDRAIARHFGNRLDLVDCEGLKDHHLDMIARKCQLLRRLYLIDCPNITVQGLKNMVTAREDVAGAYDEDRVIGDRDTSDETGSVVELTDEDDIEMADGYVDSGGANFTPIHRLHVQGHPHKLTKLERLWFKRRLEFFSWN</sequence>
<evidence type="ECO:0000313" key="3">
    <source>
        <dbReference type="Proteomes" id="UP000467700"/>
    </source>
</evidence>
<comment type="caution">
    <text evidence="2">The sequence shown here is derived from an EMBL/GenBank/DDBJ whole genome shotgun (WGS) entry which is preliminary data.</text>
</comment>
<dbReference type="AlphaFoldDB" id="A0A8S0WDX5"/>
<evidence type="ECO:0000256" key="1">
    <source>
        <dbReference type="SAM" id="MobiDB-lite"/>
    </source>
</evidence>
<feature type="region of interest" description="Disordered" evidence="1">
    <location>
        <begin position="1"/>
        <end position="20"/>
    </location>
</feature>
<proteinExistence type="predicted"/>
<gene>
    <name evidence="2" type="ORF">AAE3_LOCUS8597</name>
</gene>
<dbReference type="OrthoDB" id="3048627at2759"/>
<dbReference type="InterPro" id="IPR032675">
    <property type="entry name" value="LRR_dom_sf"/>
</dbReference>